<name>A0A8D8LGK1_9HEMI</name>
<dbReference type="EMBL" id="HBUF01017917">
    <property type="protein sequence ID" value="CAG6610305.1"/>
    <property type="molecule type" value="Transcribed_RNA"/>
</dbReference>
<accession>A0A8D8LGK1</accession>
<dbReference type="AlphaFoldDB" id="A0A8D8LGK1"/>
<sequence>MFHISLLSHLGNLPEGTILSDLIIILKVEVHAIPIVHPGSKNKLAHLGIKWPVGQIQITIHLKLTGRHPGDLSVTGSHMVHFSKGRHIITTRTVERRQIWLPYFLGCQIDLLNVAILFGIPLKSGIKPFHGHPTVNTELGRDVVQVYILESHAQIDQSDSLVMFWSHVSVIVLQKIMFQFFRPGGVLRSSQEVAVGVLFHLTGCG</sequence>
<organism evidence="1">
    <name type="scientific">Cacopsylla melanoneura</name>
    <dbReference type="NCBI Taxonomy" id="428564"/>
    <lineage>
        <taxon>Eukaryota</taxon>
        <taxon>Metazoa</taxon>
        <taxon>Ecdysozoa</taxon>
        <taxon>Arthropoda</taxon>
        <taxon>Hexapoda</taxon>
        <taxon>Insecta</taxon>
        <taxon>Pterygota</taxon>
        <taxon>Neoptera</taxon>
        <taxon>Paraneoptera</taxon>
        <taxon>Hemiptera</taxon>
        <taxon>Sternorrhyncha</taxon>
        <taxon>Psylloidea</taxon>
        <taxon>Psyllidae</taxon>
        <taxon>Psyllinae</taxon>
        <taxon>Cacopsylla</taxon>
    </lineage>
</organism>
<proteinExistence type="predicted"/>
<dbReference type="EMBL" id="HBUF01017920">
    <property type="protein sequence ID" value="CAG6610313.1"/>
    <property type="molecule type" value="Transcribed_RNA"/>
</dbReference>
<protein>
    <submittedName>
        <fullName evidence="1">Uncharacterized protein</fullName>
    </submittedName>
</protein>
<reference evidence="1" key="1">
    <citation type="submission" date="2021-05" db="EMBL/GenBank/DDBJ databases">
        <authorList>
            <person name="Alioto T."/>
            <person name="Alioto T."/>
            <person name="Gomez Garrido J."/>
        </authorList>
    </citation>
    <scope>NUCLEOTIDE SEQUENCE</scope>
</reference>
<dbReference type="EMBL" id="HBUF01017921">
    <property type="protein sequence ID" value="CAG6610316.1"/>
    <property type="molecule type" value="Transcribed_RNA"/>
</dbReference>
<dbReference type="EMBL" id="HBUF01017919">
    <property type="protein sequence ID" value="CAG6610310.1"/>
    <property type="molecule type" value="Transcribed_RNA"/>
</dbReference>
<evidence type="ECO:0000313" key="1">
    <source>
        <dbReference type="EMBL" id="CAG6610310.1"/>
    </source>
</evidence>